<gene>
    <name evidence="2" type="ORF">MU0102_002116</name>
</gene>
<reference evidence="2 3" key="1">
    <citation type="submission" date="2023-08" db="EMBL/GenBank/DDBJ databases">
        <authorList>
            <person name="Folkvardsen B D."/>
            <person name="Norman A."/>
        </authorList>
    </citation>
    <scope>NUCLEOTIDE SEQUENCE [LARGE SCALE GENOMIC DNA]</scope>
    <source>
        <strain evidence="2 3">Mu0102</strain>
    </source>
</reference>
<keyword evidence="3" id="KW-1185">Reference proteome</keyword>
<dbReference type="EMBL" id="OY726398">
    <property type="protein sequence ID" value="CAJ1503928.1"/>
    <property type="molecule type" value="Genomic_DNA"/>
</dbReference>
<feature type="domain" description="NADPH-dependent FMN reductase-like" evidence="1">
    <location>
        <begin position="13"/>
        <end position="158"/>
    </location>
</feature>
<dbReference type="RefSeq" id="WP_308486789.1">
    <property type="nucleotide sequence ID" value="NZ_OY726398.1"/>
</dbReference>
<name>A0ABM9LSM9_9MYCO</name>
<sequence>MLQPISQSLPSARVLVLVGSLRSGSLNRQLAAAAINVAPPRIEPILFDRLGELPHYNEDLDVVPAAEAVEALRAEAANSDALLVVTPEYNGGLPGVLKNAFDWLSRPYGEAALIGKPAAVIGTALGRYGAAWAHADARKTLAIAGAKVPDDIELSIPAKNFNGLHPQESDEVVESLRGVWSQLIRHLQS</sequence>
<dbReference type="GO" id="GO:0016491">
    <property type="term" value="F:oxidoreductase activity"/>
    <property type="evidence" value="ECO:0007669"/>
    <property type="project" value="UniProtKB-KW"/>
</dbReference>
<organism evidence="2 3">
    <name type="scientific">[Mycobacterium] holstebronense</name>
    <dbReference type="NCBI Taxonomy" id="3064288"/>
    <lineage>
        <taxon>Bacteria</taxon>
        <taxon>Bacillati</taxon>
        <taxon>Actinomycetota</taxon>
        <taxon>Actinomycetes</taxon>
        <taxon>Mycobacteriales</taxon>
        <taxon>Mycobacteriaceae</taxon>
        <taxon>Mycolicibacterium</taxon>
    </lineage>
</organism>
<evidence type="ECO:0000259" key="1">
    <source>
        <dbReference type="Pfam" id="PF03358"/>
    </source>
</evidence>
<dbReference type="EC" id="1.-.-.-" evidence="2"/>
<dbReference type="SUPFAM" id="SSF52218">
    <property type="entry name" value="Flavoproteins"/>
    <property type="match status" value="1"/>
</dbReference>
<protein>
    <submittedName>
        <fullName evidence="2">NAD(P)H-dependent oxidoreductase</fullName>
        <ecNumber evidence="2">1.-.-.-</ecNumber>
    </submittedName>
</protein>
<evidence type="ECO:0000313" key="2">
    <source>
        <dbReference type="EMBL" id="CAJ1503928.1"/>
    </source>
</evidence>
<dbReference type="InterPro" id="IPR005025">
    <property type="entry name" value="FMN_Rdtase-like_dom"/>
</dbReference>
<dbReference type="Proteomes" id="UP001190464">
    <property type="component" value="Chromosome"/>
</dbReference>
<dbReference type="InterPro" id="IPR029039">
    <property type="entry name" value="Flavoprotein-like_sf"/>
</dbReference>
<dbReference type="Pfam" id="PF03358">
    <property type="entry name" value="FMN_red"/>
    <property type="match status" value="1"/>
</dbReference>
<keyword evidence="2" id="KW-0560">Oxidoreductase</keyword>
<dbReference type="InterPro" id="IPR050712">
    <property type="entry name" value="NAD(P)H-dep_reductase"/>
</dbReference>
<dbReference type="PANTHER" id="PTHR30543:SF21">
    <property type="entry name" value="NAD(P)H-DEPENDENT FMN REDUCTASE LOT6"/>
    <property type="match status" value="1"/>
</dbReference>
<accession>A0ABM9LSM9</accession>
<dbReference type="PANTHER" id="PTHR30543">
    <property type="entry name" value="CHROMATE REDUCTASE"/>
    <property type="match status" value="1"/>
</dbReference>
<proteinExistence type="predicted"/>
<evidence type="ECO:0000313" key="3">
    <source>
        <dbReference type="Proteomes" id="UP001190464"/>
    </source>
</evidence>
<dbReference type="Gene3D" id="3.40.50.360">
    <property type="match status" value="1"/>
</dbReference>